<dbReference type="STRING" id="1590841.A0A2R6QID4"/>
<comment type="caution">
    <text evidence="4">The sequence shown here is derived from an EMBL/GenBank/DDBJ whole genome shotgun (WGS) entry which is preliminary data.</text>
</comment>
<protein>
    <submittedName>
        <fullName evidence="4">Aldehyde dehydrogenase family 16 member like</fullName>
    </submittedName>
</protein>
<feature type="domain" description="Retrotransposon Copia-like N-terminal" evidence="3">
    <location>
        <begin position="37"/>
        <end position="84"/>
    </location>
</feature>
<feature type="compositionally biased region" description="Polar residues" evidence="1">
    <location>
        <begin position="1"/>
        <end position="32"/>
    </location>
</feature>
<organism evidence="4 5">
    <name type="scientific">Actinidia chinensis var. chinensis</name>
    <name type="common">Chinese soft-hair kiwi</name>
    <dbReference type="NCBI Taxonomy" id="1590841"/>
    <lineage>
        <taxon>Eukaryota</taxon>
        <taxon>Viridiplantae</taxon>
        <taxon>Streptophyta</taxon>
        <taxon>Embryophyta</taxon>
        <taxon>Tracheophyta</taxon>
        <taxon>Spermatophyta</taxon>
        <taxon>Magnoliopsida</taxon>
        <taxon>eudicotyledons</taxon>
        <taxon>Gunneridae</taxon>
        <taxon>Pentapetalae</taxon>
        <taxon>asterids</taxon>
        <taxon>Ericales</taxon>
        <taxon>Actinidiaceae</taxon>
        <taxon>Actinidia</taxon>
    </lineage>
</organism>
<reference evidence="4 5" key="1">
    <citation type="submission" date="2017-07" db="EMBL/GenBank/DDBJ databases">
        <title>An improved, manually edited Actinidia chinensis var. chinensis (kiwifruit) genome highlights the challenges associated with draft genomes and gene prediction in plants.</title>
        <authorList>
            <person name="Pilkington S."/>
            <person name="Crowhurst R."/>
            <person name="Hilario E."/>
            <person name="Nardozza S."/>
            <person name="Fraser L."/>
            <person name="Peng Y."/>
            <person name="Gunaseelan K."/>
            <person name="Simpson R."/>
            <person name="Tahir J."/>
            <person name="Deroles S."/>
            <person name="Templeton K."/>
            <person name="Luo Z."/>
            <person name="Davy M."/>
            <person name="Cheng C."/>
            <person name="Mcneilage M."/>
            <person name="Scaglione D."/>
            <person name="Liu Y."/>
            <person name="Zhang Q."/>
            <person name="Datson P."/>
            <person name="De Silva N."/>
            <person name="Gardiner S."/>
            <person name="Bassett H."/>
            <person name="Chagne D."/>
            <person name="Mccallum J."/>
            <person name="Dzierzon H."/>
            <person name="Deng C."/>
            <person name="Wang Y.-Y."/>
            <person name="Barron N."/>
            <person name="Manako K."/>
            <person name="Bowen J."/>
            <person name="Foster T."/>
            <person name="Erridge Z."/>
            <person name="Tiffin H."/>
            <person name="Waite C."/>
            <person name="Davies K."/>
            <person name="Grierson E."/>
            <person name="Laing W."/>
            <person name="Kirk R."/>
            <person name="Chen X."/>
            <person name="Wood M."/>
            <person name="Montefiori M."/>
            <person name="Brummell D."/>
            <person name="Schwinn K."/>
            <person name="Catanach A."/>
            <person name="Fullerton C."/>
            <person name="Li D."/>
            <person name="Meiyalaghan S."/>
            <person name="Nieuwenhuizen N."/>
            <person name="Read N."/>
            <person name="Prakash R."/>
            <person name="Hunter D."/>
            <person name="Zhang H."/>
            <person name="Mckenzie M."/>
            <person name="Knabel M."/>
            <person name="Harris A."/>
            <person name="Allan A."/>
            <person name="Chen A."/>
            <person name="Janssen B."/>
            <person name="Plunkett B."/>
            <person name="Dwamena C."/>
            <person name="Voogd C."/>
            <person name="Leif D."/>
            <person name="Lafferty D."/>
            <person name="Souleyre E."/>
            <person name="Varkonyi-Gasic E."/>
            <person name="Gambi F."/>
            <person name="Hanley J."/>
            <person name="Yao J.-L."/>
            <person name="Cheung J."/>
            <person name="David K."/>
            <person name="Warren B."/>
            <person name="Marsh K."/>
            <person name="Snowden K."/>
            <person name="Lin-Wang K."/>
            <person name="Brian L."/>
            <person name="Martinez-Sanchez M."/>
            <person name="Wang M."/>
            <person name="Ileperuma N."/>
            <person name="Macnee N."/>
            <person name="Campin R."/>
            <person name="Mcatee P."/>
            <person name="Drummond R."/>
            <person name="Espley R."/>
            <person name="Ireland H."/>
            <person name="Wu R."/>
            <person name="Atkinson R."/>
            <person name="Karunairetnam S."/>
            <person name="Bulley S."/>
            <person name="Chunkath S."/>
            <person name="Hanley Z."/>
            <person name="Storey R."/>
            <person name="Thrimawithana A."/>
            <person name="Thomson S."/>
            <person name="David C."/>
            <person name="Testolin R."/>
        </authorList>
    </citation>
    <scope>NUCLEOTIDE SEQUENCE [LARGE SCALE GENOMIC DNA]</scope>
    <source>
        <strain evidence="5">cv. Red5</strain>
        <tissue evidence="4">Young leaf</tissue>
    </source>
</reference>
<accession>A0A2R6QID4</accession>
<dbReference type="EMBL" id="NKQK01000016">
    <property type="protein sequence ID" value="PSS08363.1"/>
    <property type="molecule type" value="Genomic_DNA"/>
</dbReference>
<feature type="compositionally biased region" description="Polar residues" evidence="1">
    <location>
        <begin position="324"/>
        <end position="338"/>
    </location>
</feature>
<dbReference type="InParanoid" id="A0A2R6QID4"/>
<dbReference type="Proteomes" id="UP000241394">
    <property type="component" value="Chromosome LG16"/>
</dbReference>
<sequence>MARGGNNNNRSQPLIPPSSSQYDPSSMENTHSPFFLHNGDHPGLVLVSHILTGANYNTWSRAMLMALNAKNKLGFVDGTLQQPNQEDAFTGVWSRCNSMVASWLLNAVSKEIADSLLYLDSAQAVWSDLHDRFHQSNAPRIFQIKQQLHGLSQGSLDINTYYTRLKILWDELKNFQPIPVCQCGGMKAWMDYQQQEYVMQFLMGLNESYAGMRGQILMLDPLPSVSKVFNLVIQEERQRSIGSGSSIPTNSLAFSTSSSLLPTPAAPSVVASLSHSKPKHDRPLCSYCGLTGHTVDRCYKLHRYPPGYKPRLKLKAQSSSLQSTTHPPSSIEQSKSHP</sequence>
<evidence type="ECO:0000313" key="4">
    <source>
        <dbReference type="EMBL" id="PSS08363.1"/>
    </source>
</evidence>
<feature type="region of interest" description="Disordered" evidence="1">
    <location>
        <begin position="1"/>
        <end position="33"/>
    </location>
</feature>
<dbReference type="OMA" id="SMENTHS"/>
<evidence type="ECO:0000259" key="2">
    <source>
        <dbReference type="Pfam" id="PF03732"/>
    </source>
</evidence>
<feature type="non-terminal residue" evidence="4">
    <location>
        <position position="338"/>
    </location>
</feature>
<feature type="domain" description="Retrotransposon gag" evidence="2">
    <location>
        <begin position="101"/>
        <end position="207"/>
    </location>
</feature>
<dbReference type="InterPro" id="IPR005162">
    <property type="entry name" value="Retrotrans_gag_dom"/>
</dbReference>
<gene>
    <name evidence="4" type="ORF">CEY00_Acc18698</name>
</gene>
<reference evidence="5" key="2">
    <citation type="journal article" date="2018" name="BMC Genomics">
        <title>A manually annotated Actinidia chinensis var. chinensis (kiwifruit) genome highlights the challenges associated with draft genomes and gene prediction in plants.</title>
        <authorList>
            <person name="Pilkington S.M."/>
            <person name="Crowhurst R."/>
            <person name="Hilario E."/>
            <person name="Nardozza S."/>
            <person name="Fraser L."/>
            <person name="Peng Y."/>
            <person name="Gunaseelan K."/>
            <person name="Simpson R."/>
            <person name="Tahir J."/>
            <person name="Deroles S.C."/>
            <person name="Templeton K."/>
            <person name="Luo Z."/>
            <person name="Davy M."/>
            <person name="Cheng C."/>
            <person name="McNeilage M."/>
            <person name="Scaglione D."/>
            <person name="Liu Y."/>
            <person name="Zhang Q."/>
            <person name="Datson P."/>
            <person name="De Silva N."/>
            <person name="Gardiner S.E."/>
            <person name="Bassett H."/>
            <person name="Chagne D."/>
            <person name="McCallum J."/>
            <person name="Dzierzon H."/>
            <person name="Deng C."/>
            <person name="Wang Y.Y."/>
            <person name="Barron L."/>
            <person name="Manako K."/>
            <person name="Bowen J."/>
            <person name="Foster T.M."/>
            <person name="Erridge Z.A."/>
            <person name="Tiffin H."/>
            <person name="Waite C.N."/>
            <person name="Davies K.M."/>
            <person name="Grierson E.P."/>
            <person name="Laing W.A."/>
            <person name="Kirk R."/>
            <person name="Chen X."/>
            <person name="Wood M."/>
            <person name="Montefiori M."/>
            <person name="Brummell D.A."/>
            <person name="Schwinn K.E."/>
            <person name="Catanach A."/>
            <person name="Fullerton C."/>
            <person name="Li D."/>
            <person name="Meiyalaghan S."/>
            <person name="Nieuwenhuizen N."/>
            <person name="Read N."/>
            <person name="Prakash R."/>
            <person name="Hunter D."/>
            <person name="Zhang H."/>
            <person name="McKenzie M."/>
            <person name="Knabel M."/>
            <person name="Harris A."/>
            <person name="Allan A.C."/>
            <person name="Gleave A."/>
            <person name="Chen A."/>
            <person name="Janssen B.J."/>
            <person name="Plunkett B."/>
            <person name="Ampomah-Dwamena C."/>
            <person name="Voogd C."/>
            <person name="Leif D."/>
            <person name="Lafferty D."/>
            <person name="Souleyre E.J.F."/>
            <person name="Varkonyi-Gasic E."/>
            <person name="Gambi F."/>
            <person name="Hanley J."/>
            <person name="Yao J.L."/>
            <person name="Cheung J."/>
            <person name="David K.M."/>
            <person name="Warren B."/>
            <person name="Marsh K."/>
            <person name="Snowden K.C."/>
            <person name="Lin-Wang K."/>
            <person name="Brian L."/>
            <person name="Martinez-Sanchez M."/>
            <person name="Wang M."/>
            <person name="Ileperuma N."/>
            <person name="Macnee N."/>
            <person name="Campin R."/>
            <person name="McAtee P."/>
            <person name="Drummond R.S.M."/>
            <person name="Espley R.V."/>
            <person name="Ireland H.S."/>
            <person name="Wu R."/>
            <person name="Atkinson R.G."/>
            <person name="Karunairetnam S."/>
            <person name="Bulley S."/>
            <person name="Chunkath S."/>
            <person name="Hanley Z."/>
            <person name="Storey R."/>
            <person name="Thrimawithana A.H."/>
            <person name="Thomson S."/>
            <person name="David C."/>
            <person name="Testolin R."/>
            <person name="Huang H."/>
            <person name="Hellens R.P."/>
            <person name="Schaffer R.J."/>
        </authorList>
    </citation>
    <scope>NUCLEOTIDE SEQUENCE [LARGE SCALE GENOMIC DNA]</scope>
    <source>
        <strain evidence="5">cv. Red5</strain>
    </source>
</reference>
<dbReference type="Gramene" id="PSS08363">
    <property type="protein sequence ID" value="PSS08363"/>
    <property type="gene ID" value="CEY00_Acc18698"/>
</dbReference>
<dbReference type="PANTHER" id="PTHR37610:SF97">
    <property type="entry name" value="RETROTRANSPOSON GAG DOMAIN-CONTAINING PROTEIN"/>
    <property type="match status" value="1"/>
</dbReference>
<feature type="region of interest" description="Disordered" evidence="1">
    <location>
        <begin position="315"/>
        <end position="338"/>
    </location>
</feature>
<evidence type="ECO:0000256" key="1">
    <source>
        <dbReference type="SAM" id="MobiDB-lite"/>
    </source>
</evidence>
<dbReference type="Pfam" id="PF03732">
    <property type="entry name" value="Retrotrans_gag"/>
    <property type="match status" value="1"/>
</dbReference>
<dbReference type="AlphaFoldDB" id="A0A2R6QID4"/>
<keyword evidence="5" id="KW-1185">Reference proteome</keyword>
<dbReference type="InterPro" id="IPR029472">
    <property type="entry name" value="Copia-like_N"/>
</dbReference>
<dbReference type="Pfam" id="PF14244">
    <property type="entry name" value="Retrotran_gag_3"/>
    <property type="match status" value="1"/>
</dbReference>
<evidence type="ECO:0000313" key="5">
    <source>
        <dbReference type="Proteomes" id="UP000241394"/>
    </source>
</evidence>
<proteinExistence type="predicted"/>
<dbReference type="OrthoDB" id="5544992at2759"/>
<name>A0A2R6QID4_ACTCC</name>
<evidence type="ECO:0000259" key="3">
    <source>
        <dbReference type="Pfam" id="PF14244"/>
    </source>
</evidence>
<dbReference type="PANTHER" id="PTHR37610">
    <property type="entry name" value="CCHC-TYPE DOMAIN-CONTAINING PROTEIN"/>
    <property type="match status" value="1"/>
</dbReference>